<evidence type="ECO:0000313" key="1">
    <source>
        <dbReference type="EMBL" id="CAG8518840.1"/>
    </source>
</evidence>
<evidence type="ECO:0000313" key="2">
    <source>
        <dbReference type="Proteomes" id="UP000789375"/>
    </source>
</evidence>
<dbReference type="Proteomes" id="UP000789375">
    <property type="component" value="Unassembled WGS sequence"/>
</dbReference>
<proteinExistence type="predicted"/>
<protein>
    <submittedName>
        <fullName evidence="1">7282_t:CDS:1</fullName>
    </submittedName>
</protein>
<reference evidence="1" key="1">
    <citation type="submission" date="2021-06" db="EMBL/GenBank/DDBJ databases">
        <authorList>
            <person name="Kallberg Y."/>
            <person name="Tangrot J."/>
            <person name="Rosling A."/>
        </authorList>
    </citation>
    <scope>NUCLEOTIDE SEQUENCE</scope>
    <source>
        <strain evidence="1">87-6 pot B 2015</strain>
    </source>
</reference>
<dbReference type="EMBL" id="CAJVPP010000880">
    <property type="protein sequence ID" value="CAG8518840.1"/>
    <property type="molecule type" value="Genomic_DNA"/>
</dbReference>
<gene>
    <name evidence="1" type="ORF">FMOSSE_LOCUS4923</name>
</gene>
<name>A0A9N9A5S4_FUNMO</name>
<organism evidence="1 2">
    <name type="scientific">Funneliformis mosseae</name>
    <name type="common">Endomycorrhizal fungus</name>
    <name type="synonym">Glomus mosseae</name>
    <dbReference type="NCBI Taxonomy" id="27381"/>
    <lineage>
        <taxon>Eukaryota</taxon>
        <taxon>Fungi</taxon>
        <taxon>Fungi incertae sedis</taxon>
        <taxon>Mucoromycota</taxon>
        <taxon>Glomeromycotina</taxon>
        <taxon>Glomeromycetes</taxon>
        <taxon>Glomerales</taxon>
        <taxon>Glomeraceae</taxon>
        <taxon>Funneliformis</taxon>
    </lineage>
</organism>
<dbReference type="AlphaFoldDB" id="A0A9N9A5S4"/>
<accession>A0A9N9A5S4</accession>
<keyword evidence="2" id="KW-1185">Reference proteome</keyword>
<comment type="caution">
    <text evidence="1">The sequence shown here is derived from an EMBL/GenBank/DDBJ whole genome shotgun (WGS) entry which is preliminary data.</text>
</comment>
<sequence length="188" mass="21360">MQIINGKDYKAQSVKVGQVINGKFKQLVKQGLGERRAAFFLSESKVAIIFKHSQLDKSTPEGLLYHVFFRNAIFLLLRGDEHYKLLASNFKKKNDSGFTVCLYESKANQRNINRSETQANILYISGDPNSLEYVQRIGNWFKKSHIGQNHLCLFMSDIYAKLLSNGASDPEVIALSRHKTIKGLVAYE</sequence>